<feature type="transmembrane region" description="Helical" evidence="1">
    <location>
        <begin position="161"/>
        <end position="186"/>
    </location>
</feature>
<dbReference type="Pfam" id="PF24802">
    <property type="entry name" value="DUF7703"/>
    <property type="match status" value="1"/>
</dbReference>
<protein>
    <recommendedName>
        <fullName evidence="2">DUF7703 domain-containing protein</fullName>
    </recommendedName>
</protein>
<comment type="caution">
    <text evidence="3">The sequence shown here is derived from an EMBL/GenBank/DDBJ whole genome shotgun (WGS) entry which is preliminary data.</text>
</comment>
<dbReference type="InterPro" id="IPR056120">
    <property type="entry name" value="DUF7703"/>
</dbReference>
<evidence type="ECO:0000256" key="1">
    <source>
        <dbReference type="SAM" id="Phobius"/>
    </source>
</evidence>
<evidence type="ECO:0000313" key="4">
    <source>
        <dbReference type="Proteomes" id="UP000247233"/>
    </source>
</evidence>
<dbReference type="Proteomes" id="UP000247233">
    <property type="component" value="Unassembled WGS sequence"/>
</dbReference>
<organism evidence="3 4">
    <name type="scientific">Aspergillus heteromorphus CBS 117.55</name>
    <dbReference type="NCBI Taxonomy" id="1448321"/>
    <lineage>
        <taxon>Eukaryota</taxon>
        <taxon>Fungi</taxon>
        <taxon>Dikarya</taxon>
        <taxon>Ascomycota</taxon>
        <taxon>Pezizomycotina</taxon>
        <taxon>Eurotiomycetes</taxon>
        <taxon>Eurotiomycetidae</taxon>
        <taxon>Eurotiales</taxon>
        <taxon>Aspergillaceae</taxon>
        <taxon>Aspergillus</taxon>
        <taxon>Aspergillus subgen. Circumdati</taxon>
    </lineage>
</organism>
<dbReference type="OrthoDB" id="405906at2759"/>
<keyword evidence="1" id="KW-0472">Membrane</keyword>
<feature type="transmembrane region" description="Helical" evidence="1">
    <location>
        <begin position="89"/>
        <end position="112"/>
    </location>
</feature>
<dbReference type="AlphaFoldDB" id="A0A317VP61"/>
<keyword evidence="1" id="KW-1133">Transmembrane helix</keyword>
<dbReference type="GeneID" id="37065928"/>
<sequence length="273" mass="31061">MPHFTLDNTSANNPTGLTRHLDTTVEEYVFPILIALAWCNAIELVILCLNTFKRYEGSYFWSLLIASFSIIPFGLGYMLKMFGVTFTHYFLEIIIVDIGWTGMVTGQSIVLWSRLHLVFHHKRILRALLYLIIVDAVLLHTSSTALELAVNARPGSDAINLAFGVIERIQLVWFCVQELLLSGLYIRETVRMLRMDSGGLSRSVLTQLLLVNIAIILLDLSVVAIQYAGYFTFQVTFKALVYSIKLKLEYVILGRLVDVAYIRTQAETPRFRF</sequence>
<feature type="transmembrane region" description="Helical" evidence="1">
    <location>
        <begin position="124"/>
        <end position="141"/>
    </location>
</feature>
<dbReference type="RefSeq" id="XP_025397365.1">
    <property type="nucleotide sequence ID" value="XM_025543691.1"/>
</dbReference>
<accession>A0A317VP61</accession>
<reference evidence="3 4" key="1">
    <citation type="submission" date="2016-12" db="EMBL/GenBank/DDBJ databases">
        <title>The genomes of Aspergillus section Nigri reveals drivers in fungal speciation.</title>
        <authorList>
            <consortium name="DOE Joint Genome Institute"/>
            <person name="Vesth T.C."/>
            <person name="Nybo J."/>
            <person name="Theobald S."/>
            <person name="Brandl J."/>
            <person name="Frisvad J.C."/>
            <person name="Nielsen K.F."/>
            <person name="Lyhne E.K."/>
            <person name="Kogle M.E."/>
            <person name="Kuo A."/>
            <person name="Riley R."/>
            <person name="Clum A."/>
            <person name="Nolan M."/>
            <person name="Lipzen A."/>
            <person name="Salamov A."/>
            <person name="Henrissat B."/>
            <person name="Wiebenga A."/>
            <person name="De Vries R.P."/>
            <person name="Grigoriev I.V."/>
            <person name="Mortensen U.H."/>
            <person name="Andersen M.R."/>
            <person name="Baker S.E."/>
        </authorList>
    </citation>
    <scope>NUCLEOTIDE SEQUENCE [LARGE SCALE GENOMIC DNA]</scope>
    <source>
        <strain evidence="3 4">CBS 117.55</strain>
    </source>
</reference>
<gene>
    <name evidence="3" type="ORF">BO70DRAFT_363965</name>
</gene>
<proteinExistence type="predicted"/>
<name>A0A317VP61_9EURO</name>
<feature type="transmembrane region" description="Helical" evidence="1">
    <location>
        <begin position="28"/>
        <end position="52"/>
    </location>
</feature>
<keyword evidence="4" id="KW-1185">Reference proteome</keyword>
<keyword evidence="1" id="KW-0812">Transmembrane</keyword>
<evidence type="ECO:0000313" key="3">
    <source>
        <dbReference type="EMBL" id="PWY75399.1"/>
    </source>
</evidence>
<dbReference type="EMBL" id="MSFL01000021">
    <property type="protein sequence ID" value="PWY75399.1"/>
    <property type="molecule type" value="Genomic_DNA"/>
</dbReference>
<feature type="transmembrane region" description="Helical" evidence="1">
    <location>
        <begin position="59"/>
        <end position="77"/>
    </location>
</feature>
<dbReference type="PANTHER" id="PTHR37013">
    <property type="entry name" value="INTEGRAL MEMBRANE PROTEIN (AFU_ORTHOLOGUE AFUA_1G05950)-RELATED"/>
    <property type="match status" value="1"/>
</dbReference>
<dbReference type="VEuPathDB" id="FungiDB:BO70DRAFT_363965"/>
<feature type="transmembrane region" description="Helical" evidence="1">
    <location>
        <begin position="207"/>
        <end position="228"/>
    </location>
</feature>
<feature type="domain" description="DUF7703" evidence="2">
    <location>
        <begin position="30"/>
        <end position="261"/>
    </location>
</feature>
<dbReference type="PANTHER" id="PTHR37013:SF7">
    <property type="entry name" value="INTEGRAL MEMBRANE PROTEIN"/>
    <property type="match status" value="1"/>
</dbReference>
<evidence type="ECO:0000259" key="2">
    <source>
        <dbReference type="Pfam" id="PF24802"/>
    </source>
</evidence>